<evidence type="ECO:0000313" key="2">
    <source>
        <dbReference type="EMBL" id="TGO88415.1"/>
    </source>
</evidence>
<dbReference type="AlphaFoldDB" id="A0A4Z1KV60"/>
<protein>
    <submittedName>
        <fullName evidence="2">Uncharacterized protein</fullName>
    </submittedName>
</protein>
<comment type="caution">
    <text evidence="2">The sequence shown here is derived from an EMBL/GenBank/DDBJ whole genome shotgun (WGS) entry which is preliminary data.</text>
</comment>
<organism evidence="2 3">
    <name type="scientific">Botrytis porri</name>
    <dbReference type="NCBI Taxonomy" id="87229"/>
    <lineage>
        <taxon>Eukaryota</taxon>
        <taxon>Fungi</taxon>
        <taxon>Dikarya</taxon>
        <taxon>Ascomycota</taxon>
        <taxon>Pezizomycotina</taxon>
        <taxon>Leotiomycetes</taxon>
        <taxon>Helotiales</taxon>
        <taxon>Sclerotiniaceae</taxon>
        <taxon>Botrytis</taxon>
    </lineage>
</organism>
<sequence>MGVGGPRKPEETDGENELTEDHGGKPFFGDDFAVFFELAREACLGDPGDGAGAEEDPDEDPDEGEGADTWGPAARLLEGDGVGFEEEVEDSVDEGHVEGDEEEDRFLEEHDEGTEEICL</sequence>
<reference evidence="2 3" key="1">
    <citation type="submission" date="2017-12" db="EMBL/GenBank/DDBJ databases">
        <title>Comparative genomics of Botrytis spp.</title>
        <authorList>
            <person name="Valero-Jimenez C.A."/>
            <person name="Tapia P."/>
            <person name="Veloso J."/>
            <person name="Silva-Moreno E."/>
            <person name="Staats M."/>
            <person name="Valdes J.H."/>
            <person name="Van Kan J.A.L."/>
        </authorList>
    </citation>
    <scope>NUCLEOTIDE SEQUENCE [LARGE SCALE GENOMIC DNA]</scope>
    <source>
        <strain evidence="2 3">MUCL3349</strain>
    </source>
</reference>
<keyword evidence="3" id="KW-1185">Reference proteome</keyword>
<name>A0A4Z1KV60_9HELO</name>
<feature type="compositionally biased region" description="Acidic residues" evidence="1">
    <location>
        <begin position="83"/>
        <end position="92"/>
    </location>
</feature>
<feature type="region of interest" description="Disordered" evidence="1">
    <location>
        <begin position="1"/>
        <end position="29"/>
    </location>
</feature>
<proteinExistence type="predicted"/>
<feature type="compositionally biased region" description="Acidic residues" evidence="1">
    <location>
        <begin position="99"/>
        <end position="119"/>
    </location>
</feature>
<dbReference type="Proteomes" id="UP000297280">
    <property type="component" value="Unassembled WGS sequence"/>
</dbReference>
<feature type="region of interest" description="Disordered" evidence="1">
    <location>
        <begin position="43"/>
        <end position="119"/>
    </location>
</feature>
<feature type="compositionally biased region" description="Acidic residues" evidence="1">
    <location>
        <begin position="52"/>
        <end position="66"/>
    </location>
</feature>
<accession>A0A4Z1KV60</accession>
<dbReference type="EMBL" id="PQXO01000163">
    <property type="protein sequence ID" value="TGO88415.1"/>
    <property type="molecule type" value="Genomic_DNA"/>
</dbReference>
<evidence type="ECO:0000256" key="1">
    <source>
        <dbReference type="SAM" id="MobiDB-lite"/>
    </source>
</evidence>
<gene>
    <name evidence="2" type="ORF">BPOR_0163g00060</name>
</gene>
<evidence type="ECO:0000313" key="3">
    <source>
        <dbReference type="Proteomes" id="UP000297280"/>
    </source>
</evidence>